<proteinExistence type="predicted"/>
<comment type="caution">
    <text evidence="1">The sequence shown here is derived from an EMBL/GenBank/DDBJ whole genome shotgun (WGS) entry which is preliminary data.</text>
</comment>
<sequence>MRLSCPYAPLSSWLTTESAEAVDFHFTSSVKPAILRGHGSDDQGLRYPLMPVRLTGVSGEPLLLLGGRKGTASVRPELAVRREVEPIAGVERELEPLHPGYLRVNPPGRFGQQGVECTPLL</sequence>
<dbReference type="EMBL" id="JAUSZI010000002">
    <property type="protein sequence ID" value="MDQ1022589.1"/>
    <property type="molecule type" value="Genomic_DNA"/>
</dbReference>
<protein>
    <submittedName>
        <fullName evidence="1">Uncharacterized protein</fullName>
    </submittedName>
</protein>
<reference evidence="1 2" key="1">
    <citation type="submission" date="2023-07" db="EMBL/GenBank/DDBJ databases">
        <title>Comparative genomics of wheat-associated soil bacteria to identify genetic determinants of phenazine resistance.</title>
        <authorList>
            <person name="Mouncey N."/>
        </authorList>
    </citation>
    <scope>NUCLEOTIDE SEQUENCE [LARGE SCALE GENOMIC DNA]</scope>
    <source>
        <strain evidence="1 2">V2I4</strain>
    </source>
</reference>
<evidence type="ECO:0000313" key="2">
    <source>
        <dbReference type="Proteomes" id="UP001230328"/>
    </source>
</evidence>
<keyword evidence="2" id="KW-1185">Reference proteome</keyword>
<name>A0ABU0SGB1_9ACTN</name>
<evidence type="ECO:0000313" key="1">
    <source>
        <dbReference type="EMBL" id="MDQ1022589.1"/>
    </source>
</evidence>
<gene>
    <name evidence="1" type="ORF">QF035_000171</name>
</gene>
<organism evidence="1 2">
    <name type="scientific">Streptomyces umbrinus</name>
    <dbReference type="NCBI Taxonomy" id="67370"/>
    <lineage>
        <taxon>Bacteria</taxon>
        <taxon>Bacillati</taxon>
        <taxon>Actinomycetota</taxon>
        <taxon>Actinomycetes</taxon>
        <taxon>Kitasatosporales</taxon>
        <taxon>Streptomycetaceae</taxon>
        <taxon>Streptomyces</taxon>
        <taxon>Streptomyces phaeochromogenes group</taxon>
    </lineage>
</organism>
<dbReference type="Proteomes" id="UP001230328">
    <property type="component" value="Unassembled WGS sequence"/>
</dbReference>
<accession>A0ABU0SGB1</accession>